<feature type="transmembrane region" description="Helical" evidence="1">
    <location>
        <begin position="6"/>
        <end position="29"/>
    </location>
</feature>
<dbReference type="RefSeq" id="WP_156342461.1">
    <property type="nucleotide sequence ID" value="NZ_CACRSY010000014.1"/>
</dbReference>
<feature type="transmembrane region" description="Helical" evidence="1">
    <location>
        <begin position="41"/>
        <end position="64"/>
    </location>
</feature>
<evidence type="ECO:0008006" key="3">
    <source>
        <dbReference type="Google" id="ProtNLM"/>
    </source>
</evidence>
<feature type="transmembrane region" description="Helical" evidence="1">
    <location>
        <begin position="108"/>
        <end position="134"/>
    </location>
</feature>
<keyword evidence="1" id="KW-0472">Membrane</keyword>
<dbReference type="Pfam" id="PF12822">
    <property type="entry name" value="ECF_trnsprt"/>
    <property type="match status" value="1"/>
</dbReference>
<dbReference type="EMBL" id="CACRSY010000014">
    <property type="protein sequence ID" value="VYT14748.1"/>
    <property type="molecule type" value="Genomic_DNA"/>
</dbReference>
<reference evidence="2" key="1">
    <citation type="submission" date="2019-11" db="EMBL/GenBank/DDBJ databases">
        <authorList>
            <person name="Feng L."/>
        </authorList>
    </citation>
    <scope>NUCLEOTIDE SEQUENCE</scope>
    <source>
        <strain evidence="2">BhanseniiLFYP23</strain>
    </source>
</reference>
<keyword evidence="1" id="KW-0812">Transmembrane</keyword>
<protein>
    <recommendedName>
        <fullName evidence="3">ECF transporter S component</fullName>
    </recommendedName>
</protein>
<keyword evidence="1" id="KW-1133">Transmembrane helix</keyword>
<feature type="transmembrane region" description="Helical" evidence="1">
    <location>
        <begin position="140"/>
        <end position="167"/>
    </location>
</feature>
<dbReference type="AlphaFoldDB" id="A0A6N2UAL5"/>
<proteinExistence type="predicted"/>
<sequence>MKENQVKKLVMAAMCVALGIILPMAFHTIQNAGSIFLPMHIPVLICGLLCGWQYGLICGFLTPVLSSLFTGMPPAAILPAMACELAVYGVLTGICIKFIHTGKQLINIYISLTVAMVAGRIVSGILKALIFNVGQYSFKIFITSSFATCLPGIIIQFIFVPVLVFALQKSGVIGRERI</sequence>
<organism evidence="2">
    <name type="scientific">Blautia hansenii</name>
    <name type="common">Ruminococcus hansenii</name>
    <dbReference type="NCBI Taxonomy" id="1322"/>
    <lineage>
        <taxon>Bacteria</taxon>
        <taxon>Bacillati</taxon>
        <taxon>Bacillota</taxon>
        <taxon>Clostridia</taxon>
        <taxon>Lachnospirales</taxon>
        <taxon>Lachnospiraceae</taxon>
        <taxon>Blautia</taxon>
    </lineage>
</organism>
<evidence type="ECO:0000313" key="2">
    <source>
        <dbReference type="EMBL" id="VYT14748.1"/>
    </source>
</evidence>
<evidence type="ECO:0000256" key="1">
    <source>
        <dbReference type="SAM" id="Phobius"/>
    </source>
</evidence>
<feature type="transmembrane region" description="Helical" evidence="1">
    <location>
        <begin position="76"/>
        <end position="96"/>
    </location>
</feature>
<accession>A0A6N2UAL5</accession>
<dbReference type="Gene3D" id="1.10.1760.20">
    <property type="match status" value="1"/>
</dbReference>
<gene>
    <name evidence="2" type="ORF">BHLFYP23_00335</name>
</gene>
<dbReference type="InterPro" id="IPR024529">
    <property type="entry name" value="ECF_trnsprt_substrate-spec"/>
</dbReference>
<dbReference type="GO" id="GO:0022857">
    <property type="term" value="F:transmembrane transporter activity"/>
    <property type="evidence" value="ECO:0007669"/>
    <property type="project" value="InterPro"/>
</dbReference>
<name>A0A6N2UAL5_BLAHA</name>